<dbReference type="Gene3D" id="3.30.1330.40">
    <property type="entry name" value="RutC-like"/>
    <property type="match status" value="1"/>
</dbReference>
<protein>
    <recommendedName>
        <fullName evidence="1">Endoribonuclease L-PSP/chorismate mutase-like domain-containing protein</fullName>
    </recommendedName>
</protein>
<organism evidence="2 3">
    <name type="scientific">Marivita lacus</name>
    <dbReference type="NCBI Taxonomy" id="1323742"/>
    <lineage>
        <taxon>Bacteria</taxon>
        <taxon>Pseudomonadati</taxon>
        <taxon>Pseudomonadota</taxon>
        <taxon>Alphaproteobacteria</taxon>
        <taxon>Rhodobacterales</taxon>
        <taxon>Roseobacteraceae</taxon>
        <taxon>Marivita</taxon>
    </lineage>
</organism>
<evidence type="ECO:0000259" key="1">
    <source>
        <dbReference type="Pfam" id="PF14588"/>
    </source>
</evidence>
<evidence type="ECO:0000313" key="2">
    <source>
        <dbReference type="EMBL" id="GGC00385.1"/>
    </source>
</evidence>
<dbReference type="Pfam" id="PF14588">
    <property type="entry name" value="YjgF_endoribonc"/>
    <property type="match status" value="1"/>
</dbReference>
<dbReference type="PANTHER" id="PTHR43760">
    <property type="entry name" value="ENDORIBONUCLEASE-RELATED"/>
    <property type="match status" value="1"/>
</dbReference>
<gene>
    <name evidence="2" type="ORF">GCM10011363_16260</name>
</gene>
<dbReference type="EMBL" id="BMFC01000003">
    <property type="protein sequence ID" value="GGC00385.1"/>
    <property type="molecule type" value="Genomic_DNA"/>
</dbReference>
<dbReference type="InterPro" id="IPR013813">
    <property type="entry name" value="Endoribo_LPSP/chorism_mut-like"/>
</dbReference>
<proteinExistence type="predicted"/>
<evidence type="ECO:0000313" key="3">
    <source>
        <dbReference type="Proteomes" id="UP000645462"/>
    </source>
</evidence>
<dbReference type="InterPro" id="IPR035959">
    <property type="entry name" value="RutC-like_sf"/>
</dbReference>
<keyword evidence="3" id="KW-1185">Reference proteome</keyword>
<dbReference type="CDD" id="cd02199">
    <property type="entry name" value="YjgF_YER057c_UK114_like_1"/>
    <property type="match status" value="1"/>
</dbReference>
<sequence>MGLALPPDWTPRGQFLPYRRDGSVVYLSGQICEWGGAVTHVGPVADTADAIAEAQKAAQICALNLLYRLKEACDGDLDRVSCVLRLGGFVNCVPGFGASPQVINGATELFIACFGEAGWHARTAVGVAGLPGNAAVEVDAIVRLRDD</sequence>
<comment type="caution">
    <text evidence="2">The sequence shown here is derived from an EMBL/GenBank/DDBJ whole genome shotgun (WGS) entry which is preliminary data.</text>
</comment>
<dbReference type="PANTHER" id="PTHR43760:SF1">
    <property type="entry name" value="ENDORIBONUCLEASE L-PSP_CHORISMATE MUTASE-LIKE DOMAIN-CONTAINING PROTEIN"/>
    <property type="match status" value="1"/>
</dbReference>
<dbReference type="SUPFAM" id="SSF55298">
    <property type="entry name" value="YjgF-like"/>
    <property type="match status" value="1"/>
</dbReference>
<feature type="domain" description="Endoribonuclease L-PSP/chorismate mutase-like" evidence="1">
    <location>
        <begin position="2"/>
        <end position="134"/>
    </location>
</feature>
<dbReference type="Proteomes" id="UP000645462">
    <property type="component" value="Unassembled WGS sequence"/>
</dbReference>
<accession>A0ABQ1KHH2</accession>
<name>A0ABQ1KHH2_9RHOB</name>
<reference evidence="3" key="1">
    <citation type="journal article" date="2019" name="Int. J. Syst. Evol. Microbiol.">
        <title>The Global Catalogue of Microorganisms (GCM) 10K type strain sequencing project: providing services to taxonomists for standard genome sequencing and annotation.</title>
        <authorList>
            <consortium name="The Broad Institute Genomics Platform"/>
            <consortium name="The Broad Institute Genome Sequencing Center for Infectious Disease"/>
            <person name="Wu L."/>
            <person name="Ma J."/>
        </authorList>
    </citation>
    <scope>NUCLEOTIDE SEQUENCE [LARGE SCALE GENOMIC DNA]</scope>
    <source>
        <strain evidence="3">CGMCC 1.12478</strain>
    </source>
</reference>